<dbReference type="EC" id="2.7.7.7" evidence="11"/>
<evidence type="ECO:0000256" key="5">
    <source>
        <dbReference type="ARBA" id="ARBA00022723"/>
    </source>
</evidence>
<accession>S3B936</accession>
<dbReference type="FunFam" id="1.20.272.10:FF:000003">
    <property type="entry name" value="DNA polymerase III subunit gamma/tau"/>
    <property type="match status" value="1"/>
</dbReference>
<dbReference type="HOGENOM" id="CLU_006229_0_1_4"/>
<evidence type="ECO:0000256" key="3">
    <source>
        <dbReference type="ARBA" id="ARBA00022695"/>
    </source>
</evidence>
<dbReference type="InterPro" id="IPR022754">
    <property type="entry name" value="DNA_pol_III_gamma-3"/>
</dbReference>
<dbReference type="GO" id="GO:0003887">
    <property type="term" value="F:DNA-directed DNA polymerase activity"/>
    <property type="evidence" value="ECO:0007669"/>
    <property type="project" value="UniProtKB-KW"/>
</dbReference>
<dbReference type="PANTHER" id="PTHR11669">
    <property type="entry name" value="REPLICATION FACTOR C / DNA POLYMERASE III GAMMA-TAU SUBUNIT"/>
    <property type="match status" value="1"/>
</dbReference>
<dbReference type="Gene3D" id="1.20.272.10">
    <property type="match status" value="1"/>
</dbReference>
<dbReference type="InterPro" id="IPR012763">
    <property type="entry name" value="DNA_pol_III_sug/sutau_N"/>
</dbReference>
<dbReference type="InterPro" id="IPR027417">
    <property type="entry name" value="P-loop_NTPase"/>
</dbReference>
<keyword evidence="9 11" id="KW-0239">DNA-directed DNA polymerase</keyword>
<dbReference type="Pfam" id="PF13177">
    <property type="entry name" value="DNA_pol3_delta2"/>
    <property type="match status" value="1"/>
</dbReference>
<dbReference type="GO" id="GO:0003677">
    <property type="term" value="F:DNA binding"/>
    <property type="evidence" value="ECO:0007669"/>
    <property type="project" value="InterPro"/>
</dbReference>
<organism evidence="14 15">
    <name type="scientific">Sutterella wadsworthensis HGA0223</name>
    <dbReference type="NCBI Taxonomy" id="1203554"/>
    <lineage>
        <taxon>Bacteria</taxon>
        <taxon>Pseudomonadati</taxon>
        <taxon>Pseudomonadota</taxon>
        <taxon>Betaproteobacteria</taxon>
        <taxon>Burkholderiales</taxon>
        <taxon>Sutterellaceae</taxon>
        <taxon>Sutterella</taxon>
    </lineage>
</organism>
<dbReference type="EMBL" id="ATCF01000030">
    <property type="protein sequence ID" value="EPD97853.1"/>
    <property type="molecule type" value="Genomic_DNA"/>
</dbReference>
<evidence type="ECO:0000313" key="15">
    <source>
        <dbReference type="Proteomes" id="UP000014400"/>
    </source>
</evidence>
<dbReference type="NCBIfam" id="TIGR02397">
    <property type="entry name" value="dnaX_nterm"/>
    <property type="match status" value="1"/>
</dbReference>
<protein>
    <recommendedName>
        <fullName evidence="11">DNA polymerase III subunit gamma/tau</fullName>
        <ecNumber evidence="11">2.7.7.7</ecNumber>
    </recommendedName>
</protein>
<evidence type="ECO:0000313" key="14">
    <source>
        <dbReference type="EMBL" id="EPD97853.1"/>
    </source>
</evidence>
<dbReference type="Pfam" id="PF22608">
    <property type="entry name" value="DNAX_ATPase_lid"/>
    <property type="match status" value="1"/>
</dbReference>
<keyword evidence="15" id="KW-1185">Reference proteome</keyword>
<dbReference type="Pfam" id="PF12169">
    <property type="entry name" value="DNA_pol3_gamma3"/>
    <property type="match status" value="1"/>
</dbReference>
<dbReference type="PATRIC" id="fig|1203554.3.peg.2071"/>
<comment type="subunit">
    <text evidence="11">DNA polymerase III contains a core (composed of alpha, epsilon and theta chains) that associates with a tau subunit. This core dimerizes to form the POLIII' complex. PolIII' associates with the gamma complex (composed of gamma, delta, delta', psi and chi chains) and with the beta chain to form the complete DNA polymerase III complex.</text>
</comment>
<dbReference type="GO" id="GO:0046872">
    <property type="term" value="F:metal ion binding"/>
    <property type="evidence" value="ECO:0007669"/>
    <property type="project" value="UniProtKB-KW"/>
</dbReference>
<evidence type="ECO:0000256" key="9">
    <source>
        <dbReference type="ARBA" id="ARBA00022932"/>
    </source>
</evidence>
<dbReference type="GO" id="GO:0006261">
    <property type="term" value="P:DNA-templated DNA replication"/>
    <property type="evidence" value="ECO:0007669"/>
    <property type="project" value="TreeGrafter"/>
</dbReference>
<evidence type="ECO:0000259" key="13">
    <source>
        <dbReference type="SMART" id="SM00382"/>
    </source>
</evidence>
<keyword evidence="2 11" id="KW-0808">Transferase</keyword>
<keyword evidence="6 11" id="KW-0547">Nucleotide-binding</keyword>
<dbReference type="AlphaFoldDB" id="S3B936"/>
<feature type="domain" description="AAA+ ATPase" evidence="13">
    <location>
        <begin position="56"/>
        <end position="209"/>
    </location>
</feature>
<evidence type="ECO:0000256" key="6">
    <source>
        <dbReference type="ARBA" id="ARBA00022741"/>
    </source>
</evidence>
<dbReference type="SUPFAM" id="SSF52540">
    <property type="entry name" value="P-loop containing nucleoside triphosphate hydrolases"/>
    <property type="match status" value="1"/>
</dbReference>
<dbReference type="Gene3D" id="3.40.50.300">
    <property type="entry name" value="P-loop containing nucleotide triphosphate hydrolases"/>
    <property type="match status" value="1"/>
</dbReference>
<dbReference type="InterPro" id="IPR045085">
    <property type="entry name" value="HLD_clamp_pol_III_gamma_tau"/>
</dbReference>
<feature type="compositionally biased region" description="Pro residues" evidence="12">
    <location>
        <begin position="429"/>
        <end position="442"/>
    </location>
</feature>
<evidence type="ECO:0000256" key="4">
    <source>
        <dbReference type="ARBA" id="ARBA00022705"/>
    </source>
</evidence>
<feature type="compositionally biased region" description="Gly residues" evidence="12">
    <location>
        <begin position="446"/>
        <end position="455"/>
    </location>
</feature>
<dbReference type="InterPro" id="IPR008921">
    <property type="entry name" value="DNA_pol3_clamp-load_cplx_C"/>
</dbReference>
<dbReference type="GO" id="GO:0009360">
    <property type="term" value="C:DNA polymerase III complex"/>
    <property type="evidence" value="ECO:0007669"/>
    <property type="project" value="InterPro"/>
</dbReference>
<evidence type="ECO:0000256" key="10">
    <source>
        <dbReference type="ARBA" id="ARBA00049244"/>
    </source>
</evidence>
<dbReference type="CDD" id="cd18137">
    <property type="entry name" value="HLD_clamp_pol_III_gamma_tau"/>
    <property type="match status" value="1"/>
</dbReference>
<keyword evidence="5" id="KW-0479">Metal-binding</keyword>
<evidence type="ECO:0000256" key="11">
    <source>
        <dbReference type="RuleBase" id="RU364063"/>
    </source>
</evidence>
<gene>
    <name evidence="11" type="primary">dnaX</name>
    <name evidence="14" type="ORF">HMPREF1476_01994</name>
</gene>
<comment type="caution">
    <text evidence="14">The sequence shown here is derived from an EMBL/GenBank/DDBJ whole genome shotgun (WGS) entry which is preliminary data.</text>
</comment>
<keyword evidence="7" id="KW-0862">Zinc</keyword>
<keyword evidence="3 11" id="KW-0548">Nucleotidyltransferase</keyword>
<comment type="function">
    <text evidence="11">DNA polymerase III is a complex, multichain enzyme responsible for most of the replicative synthesis in bacteria. This DNA polymerase also exhibits 3' to 5' exonuclease activity.</text>
</comment>
<reference evidence="14 15" key="1">
    <citation type="submission" date="2013-04" db="EMBL/GenBank/DDBJ databases">
        <title>The Genome Sequence of Sutterella wadsworthensis HGA0223.</title>
        <authorList>
            <consortium name="The Broad Institute Genomics Platform"/>
            <person name="Earl A."/>
            <person name="Ward D."/>
            <person name="Feldgarden M."/>
            <person name="Gevers D."/>
            <person name="Schmidt T.M."/>
            <person name="Dover J."/>
            <person name="Dai D."/>
            <person name="Walker B."/>
            <person name="Young S."/>
            <person name="Zeng Q."/>
            <person name="Gargeya S."/>
            <person name="Fitzgerald M."/>
            <person name="Haas B."/>
            <person name="Abouelleil A."/>
            <person name="Allen A.W."/>
            <person name="Alvarado L."/>
            <person name="Arachchi H.M."/>
            <person name="Berlin A.M."/>
            <person name="Chapman S.B."/>
            <person name="Gainer-Dewar J."/>
            <person name="Goldberg J."/>
            <person name="Griggs A."/>
            <person name="Gujja S."/>
            <person name="Hansen M."/>
            <person name="Howarth C."/>
            <person name="Imamovic A."/>
            <person name="Ireland A."/>
            <person name="Larimer J."/>
            <person name="McCowan C."/>
            <person name="Murphy C."/>
            <person name="Pearson M."/>
            <person name="Poon T.W."/>
            <person name="Priest M."/>
            <person name="Roberts A."/>
            <person name="Saif S."/>
            <person name="Shea T."/>
            <person name="Sisk P."/>
            <person name="Sykes S."/>
            <person name="Wortman J."/>
            <person name="Nusbaum C."/>
            <person name="Birren B."/>
        </authorList>
    </citation>
    <scope>NUCLEOTIDE SEQUENCE [LARGE SCALE GENOMIC DNA]</scope>
    <source>
        <strain evidence="14 15">HGA0223</strain>
    </source>
</reference>
<evidence type="ECO:0000256" key="8">
    <source>
        <dbReference type="ARBA" id="ARBA00022840"/>
    </source>
</evidence>
<dbReference type="eggNOG" id="COG2812">
    <property type="taxonomic scope" value="Bacteria"/>
</dbReference>
<evidence type="ECO:0000256" key="1">
    <source>
        <dbReference type="ARBA" id="ARBA00006360"/>
    </source>
</evidence>
<keyword evidence="4 11" id="KW-0235">DNA replication</keyword>
<evidence type="ECO:0000256" key="12">
    <source>
        <dbReference type="SAM" id="MobiDB-lite"/>
    </source>
</evidence>
<evidence type="ECO:0000256" key="7">
    <source>
        <dbReference type="ARBA" id="ARBA00022833"/>
    </source>
</evidence>
<dbReference type="FunFam" id="3.40.50.300:FF:000014">
    <property type="entry name" value="DNA polymerase III subunit gamma/tau"/>
    <property type="match status" value="1"/>
</dbReference>
<dbReference type="InterPro" id="IPR050238">
    <property type="entry name" value="DNA_Rep/Repair_Clamp_Loader"/>
</dbReference>
<evidence type="ECO:0000256" key="2">
    <source>
        <dbReference type="ARBA" id="ARBA00022679"/>
    </source>
</evidence>
<dbReference type="SMART" id="SM00382">
    <property type="entry name" value="AAA"/>
    <property type="match status" value="1"/>
</dbReference>
<keyword evidence="8 11" id="KW-0067">ATP-binding</keyword>
<name>S3B936_9BURK</name>
<dbReference type="InterPro" id="IPR003593">
    <property type="entry name" value="AAA+_ATPase"/>
</dbReference>
<dbReference type="FunFam" id="1.10.8.60:FF:000013">
    <property type="entry name" value="DNA polymerase III subunit gamma/tau"/>
    <property type="match status" value="1"/>
</dbReference>
<comment type="similarity">
    <text evidence="1 11">Belongs to the DnaX/STICHEL family.</text>
</comment>
<feature type="region of interest" description="Disordered" evidence="12">
    <location>
        <begin position="389"/>
        <end position="455"/>
    </location>
</feature>
<dbReference type="Gene3D" id="1.10.8.60">
    <property type="match status" value="1"/>
</dbReference>
<dbReference type="GO" id="GO:0005524">
    <property type="term" value="F:ATP binding"/>
    <property type="evidence" value="ECO:0007669"/>
    <property type="project" value="UniProtKB-KW"/>
</dbReference>
<proteinExistence type="inferred from homology"/>
<dbReference type="PANTHER" id="PTHR11669:SF0">
    <property type="entry name" value="PROTEIN STICHEL-LIKE 2"/>
    <property type="match status" value="1"/>
</dbReference>
<dbReference type="Proteomes" id="UP000014400">
    <property type="component" value="Unassembled WGS sequence"/>
</dbReference>
<sequence>MARFGAVRILQSPKRFRKMSSYQVLARKWRPHDFESIVGQDHVVTALTRALTEGRLHHAYLFTGTRGVGKTTISRIFAKALNCQGADGKGGVTAHPCGVCEACRAIDEGRFVDYIEMDAASNRSVEDMTQLLERAMYAPTEGRFKVYMIDEVHMLSSTAFNAMLKTLEEPPEYVKFILATTDPQKVPVTVLSRCLQFTLRNMTPAGIVEHLEFILGKEGIEYERPGLRLIAEGARGSMRDALSLLDQAIAFSGGKVTDGAVRSMLGLSSANALSALLRALAAGDAAQMIRLADEMVVESVSFGEALRGLAAMLHKIALLQRVKEAVAADDPEYPELAELAALLSPEEVQLYYQIALTGRNDLALAPDEYAGFTMALLRMLAFKPAGLRNVPPQRTPEPVRAALSPAPQSAPTPRAPQAPSRPTQSLQAAPPPMMEEPPPFIPDNPGAGGGEPRAG</sequence>
<comment type="catalytic activity">
    <reaction evidence="10 11">
        <text>DNA(n) + a 2'-deoxyribonucleoside 5'-triphosphate = DNA(n+1) + diphosphate</text>
        <dbReference type="Rhea" id="RHEA:22508"/>
        <dbReference type="Rhea" id="RHEA-COMP:17339"/>
        <dbReference type="Rhea" id="RHEA-COMP:17340"/>
        <dbReference type="ChEBI" id="CHEBI:33019"/>
        <dbReference type="ChEBI" id="CHEBI:61560"/>
        <dbReference type="ChEBI" id="CHEBI:173112"/>
        <dbReference type="EC" id="2.7.7.7"/>
    </reaction>
</comment>
<dbReference type="STRING" id="1203554.HMPREF1476_01994"/>
<dbReference type="SUPFAM" id="SSF48019">
    <property type="entry name" value="post-AAA+ oligomerization domain-like"/>
    <property type="match status" value="1"/>
</dbReference>
<dbReference type="CDD" id="cd00009">
    <property type="entry name" value="AAA"/>
    <property type="match status" value="1"/>
</dbReference>